<protein>
    <submittedName>
        <fullName evidence="2">Uncharacterized protein</fullName>
    </submittedName>
</protein>
<gene>
    <name evidence="2" type="ORF">LSH36_825g03027</name>
</gene>
<dbReference type="Proteomes" id="UP001208570">
    <property type="component" value="Unassembled WGS sequence"/>
</dbReference>
<name>A0AAD9IZ39_9ANNE</name>
<organism evidence="2 3">
    <name type="scientific">Paralvinella palmiformis</name>
    <dbReference type="NCBI Taxonomy" id="53620"/>
    <lineage>
        <taxon>Eukaryota</taxon>
        <taxon>Metazoa</taxon>
        <taxon>Spiralia</taxon>
        <taxon>Lophotrochozoa</taxon>
        <taxon>Annelida</taxon>
        <taxon>Polychaeta</taxon>
        <taxon>Sedentaria</taxon>
        <taxon>Canalipalpata</taxon>
        <taxon>Terebellida</taxon>
        <taxon>Terebelliformia</taxon>
        <taxon>Alvinellidae</taxon>
        <taxon>Paralvinella</taxon>
    </lineage>
</organism>
<feature type="region of interest" description="Disordered" evidence="1">
    <location>
        <begin position="372"/>
        <end position="471"/>
    </location>
</feature>
<evidence type="ECO:0000313" key="2">
    <source>
        <dbReference type="EMBL" id="KAK2143626.1"/>
    </source>
</evidence>
<evidence type="ECO:0000256" key="1">
    <source>
        <dbReference type="SAM" id="MobiDB-lite"/>
    </source>
</evidence>
<dbReference type="AlphaFoldDB" id="A0AAD9IZ39"/>
<accession>A0AAD9IZ39</accession>
<reference evidence="2" key="1">
    <citation type="journal article" date="2023" name="Mol. Biol. Evol.">
        <title>Third-Generation Sequencing Reveals the Adaptive Role of the Epigenome in Three Deep-Sea Polychaetes.</title>
        <authorList>
            <person name="Perez M."/>
            <person name="Aroh O."/>
            <person name="Sun Y."/>
            <person name="Lan Y."/>
            <person name="Juniper S.K."/>
            <person name="Young C.R."/>
            <person name="Angers B."/>
            <person name="Qian P.Y."/>
        </authorList>
    </citation>
    <scope>NUCLEOTIDE SEQUENCE</scope>
    <source>
        <strain evidence="2">P08H-3</strain>
    </source>
</reference>
<evidence type="ECO:0000313" key="3">
    <source>
        <dbReference type="Proteomes" id="UP001208570"/>
    </source>
</evidence>
<feature type="region of interest" description="Disordered" evidence="1">
    <location>
        <begin position="308"/>
        <end position="344"/>
    </location>
</feature>
<feature type="compositionally biased region" description="Polar residues" evidence="1">
    <location>
        <begin position="462"/>
        <end position="471"/>
    </location>
</feature>
<proteinExistence type="predicted"/>
<sequence>MPSNKHFTLSILIGGTVVPEYTKNDIHYVECNLSTPVSYKLPEADVIAGEIEKQEWPVTPYSLKIETHNLDETCYFRVLIDGVKVKAVSLGPNSVSTIRGFRDDTVIREFLFSMPRFAKDSADRLESGRETNVGCIEVECWEAELKSSSWKSRHKMLNFQQANKKDVYKVTSGEYTMVTSKVGKPVSRRSVLRKVDSWRRKELLSSLKIHYRMGHTLQEMGFTLKPCLIPEPTVASGQSTQNVNVKQEVQGNSSTQTGDVIKIDDDVAAAAAQCVIDLTADSDEDMNVVEGDRCGVPISDATERVEEEMQLDDSGGRAVSDEEQSVVTTMHEKGSADPVTSDITDDSNVFKEQSVDDSVPVQQRKTTADVISHSLSETEQNEMAVEQTAKSDEAETLRGQTEKGSRIESTTSADNDMASSPEHRNNSGICLGNVGDDVTFMKVGEGETADNQEMSKDPLQDETGSATENEK</sequence>
<dbReference type="EMBL" id="JAODUP010000825">
    <property type="protein sequence ID" value="KAK2143626.1"/>
    <property type="molecule type" value="Genomic_DNA"/>
</dbReference>
<feature type="compositionally biased region" description="Basic and acidic residues" evidence="1">
    <location>
        <begin position="389"/>
        <end position="406"/>
    </location>
</feature>
<feature type="compositionally biased region" description="Polar residues" evidence="1">
    <location>
        <begin position="407"/>
        <end position="418"/>
    </location>
</feature>
<keyword evidence="3" id="KW-1185">Reference proteome</keyword>
<comment type="caution">
    <text evidence="2">The sequence shown here is derived from an EMBL/GenBank/DDBJ whole genome shotgun (WGS) entry which is preliminary data.</text>
</comment>